<organism evidence="1 2">
    <name type="scientific">Fructobacillus fructosus</name>
    <dbReference type="NCBI Taxonomy" id="1631"/>
    <lineage>
        <taxon>Bacteria</taxon>
        <taxon>Bacillati</taxon>
        <taxon>Bacillota</taxon>
        <taxon>Bacilli</taxon>
        <taxon>Lactobacillales</taxon>
        <taxon>Lactobacillaceae</taxon>
        <taxon>Fructobacillus</taxon>
    </lineage>
</organism>
<dbReference type="EMBL" id="CAUZLR010000005">
    <property type="protein sequence ID" value="CAK1240529.1"/>
    <property type="molecule type" value="Genomic_DNA"/>
</dbReference>
<dbReference type="Proteomes" id="UP001314261">
    <property type="component" value="Unassembled WGS sequence"/>
</dbReference>
<name>A0ABM9MUC9_9LACO</name>
<gene>
    <name evidence="1" type="ORF">R54839_PPFHFPJH_00872</name>
</gene>
<keyword evidence="2" id="KW-1185">Reference proteome</keyword>
<sequence>MRSRNIRANGALIYANDNRKQLEEFKYLLARSGLLNGTGRIDIKTEKRKGYRILKIYSEGKVYRILVKVINTNYFDIEYMIRLNERAEKMFKEDSHYGLKDRNGLDQLLALMKQYTFGREYHPTIIDKAAYIWYSIATKQLSNYSIMVIKGRPCWQALLF</sequence>
<proteinExistence type="predicted"/>
<accession>A0ABM9MUC9</accession>
<comment type="caution">
    <text evidence="1">The sequence shown here is derived from an EMBL/GenBank/DDBJ whole genome shotgun (WGS) entry which is preliminary data.</text>
</comment>
<evidence type="ECO:0000313" key="1">
    <source>
        <dbReference type="EMBL" id="CAK1240529.1"/>
    </source>
</evidence>
<dbReference type="RefSeq" id="WP_338346179.1">
    <property type="nucleotide sequence ID" value="NZ_CAUZLR010000005.1"/>
</dbReference>
<reference evidence="1 2" key="1">
    <citation type="submission" date="2023-10" db="EMBL/GenBank/DDBJ databases">
        <authorList>
            <person name="Botero Cardona J."/>
        </authorList>
    </citation>
    <scope>NUCLEOTIDE SEQUENCE [LARGE SCALE GENOMIC DNA]</scope>
    <source>
        <strain evidence="1 2">R-54839</strain>
    </source>
</reference>
<protein>
    <submittedName>
        <fullName evidence="1">Prophage maintenance system killer protein (Doc)</fullName>
    </submittedName>
</protein>
<evidence type="ECO:0000313" key="2">
    <source>
        <dbReference type="Proteomes" id="UP001314261"/>
    </source>
</evidence>